<dbReference type="Gene3D" id="3.90.245.10">
    <property type="entry name" value="Ribonucleoside hydrolase-like"/>
    <property type="match status" value="1"/>
</dbReference>
<reference evidence="2 3" key="1">
    <citation type="submission" date="2019-03" db="EMBL/GenBank/DDBJ databases">
        <authorList>
            <consortium name="Pathogen Informatics"/>
        </authorList>
    </citation>
    <scope>NUCLEOTIDE SEQUENCE [LARGE SCALE GENOMIC DNA]</scope>
    <source>
        <strain evidence="2 3">NCTC12998</strain>
    </source>
</reference>
<gene>
    <name evidence="2" type="ORF">NCTC12998_07893</name>
</gene>
<organism evidence="2 3">
    <name type="scientific">Raoultella planticola</name>
    <name type="common">Klebsiella planticola</name>
    <dbReference type="NCBI Taxonomy" id="575"/>
    <lineage>
        <taxon>Bacteria</taxon>
        <taxon>Pseudomonadati</taxon>
        <taxon>Pseudomonadota</taxon>
        <taxon>Gammaproteobacteria</taxon>
        <taxon>Enterobacterales</taxon>
        <taxon>Enterobacteriaceae</taxon>
        <taxon>Klebsiella/Raoultella group</taxon>
        <taxon>Raoultella</taxon>
    </lineage>
</organism>
<evidence type="ECO:0000313" key="2">
    <source>
        <dbReference type="EMBL" id="VFS94205.1"/>
    </source>
</evidence>
<proteinExistence type="predicted"/>
<dbReference type="GO" id="GO:0016799">
    <property type="term" value="F:hydrolase activity, hydrolyzing N-glycosyl compounds"/>
    <property type="evidence" value="ECO:0007669"/>
    <property type="project" value="InterPro"/>
</dbReference>
<protein>
    <submittedName>
        <fullName evidence="2">Ribonucleoside hydrolase 1</fullName>
    </submittedName>
</protein>
<accession>A0A485DC23</accession>
<dbReference type="Pfam" id="PF01156">
    <property type="entry name" value="IU_nuc_hydro"/>
    <property type="match status" value="1"/>
</dbReference>
<dbReference type="Proteomes" id="UP000345637">
    <property type="component" value="Unassembled WGS sequence"/>
</dbReference>
<feature type="domain" description="Inosine/uridine-preferring nucleoside hydrolase" evidence="1">
    <location>
        <begin position="3"/>
        <end position="63"/>
    </location>
</feature>
<dbReference type="AlphaFoldDB" id="A0A485DC23"/>
<dbReference type="InterPro" id="IPR036452">
    <property type="entry name" value="Ribo_hydro-like"/>
</dbReference>
<dbReference type="EMBL" id="CAADJE010000044">
    <property type="protein sequence ID" value="VFS94205.1"/>
    <property type="molecule type" value="Genomic_DNA"/>
</dbReference>
<name>A0A485DC23_RAOPL</name>
<dbReference type="InterPro" id="IPR001910">
    <property type="entry name" value="Inosine/uridine_hydrolase_dom"/>
</dbReference>
<keyword evidence="2" id="KW-0378">Hydrolase</keyword>
<evidence type="ECO:0000313" key="3">
    <source>
        <dbReference type="Proteomes" id="UP000345637"/>
    </source>
</evidence>
<sequence>MGLDPEAAHAVLTSGAPVTLVPMDVTTKRKMLHRDLDRLTSVNNGLSRYLAQTVRPWIAYSMQTPQPARMLDP</sequence>
<evidence type="ECO:0000259" key="1">
    <source>
        <dbReference type="Pfam" id="PF01156"/>
    </source>
</evidence>
<dbReference type="SUPFAM" id="SSF53590">
    <property type="entry name" value="Nucleoside hydrolase"/>
    <property type="match status" value="1"/>
</dbReference>